<dbReference type="SMART" id="SM00355">
    <property type="entry name" value="ZnF_C2H2"/>
    <property type="match status" value="12"/>
</dbReference>
<dbReference type="PANTHER" id="PTHR24409:SF295">
    <property type="entry name" value="AZ2-RELATED"/>
    <property type="match status" value="1"/>
</dbReference>
<evidence type="ECO:0000256" key="5">
    <source>
        <dbReference type="ARBA" id="ARBA00022737"/>
    </source>
</evidence>
<feature type="domain" description="C2H2-type" evidence="14">
    <location>
        <begin position="559"/>
        <end position="586"/>
    </location>
</feature>
<evidence type="ECO:0000313" key="16">
    <source>
        <dbReference type="Proteomes" id="UP000494106"/>
    </source>
</evidence>
<feature type="compositionally biased region" description="Basic and acidic residues" evidence="13">
    <location>
        <begin position="264"/>
        <end position="275"/>
    </location>
</feature>
<dbReference type="GO" id="GO:0000977">
    <property type="term" value="F:RNA polymerase II transcription regulatory region sequence-specific DNA binding"/>
    <property type="evidence" value="ECO:0007669"/>
    <property type="project" value="TreeGrafter"/>
</dbReference>
<dbReference type="Pfam" id="PF13912">
    <property type="entry name" value="zf-C2H2_6"/>
    <property type="match status" value="1"/>
</dbReference>
<feature type="domain" description="C2H2-type" evidence="14">
    <location>
        <begin position="587"/>
        <end position="610"/>
    </location>
</feature>
<keyword evidence="9" id="KW-0238">DNA-binding</keyword>
<feature type="domain" description="C2H2-type" evidence="14">
    <location>
        <begin position="758"/>
        <end position="785"/>
    </location>
</feature>
<evidence type="ECO:0000313" key="15">
    <source>
        <dbReference type="EMBL" id="CAB3254677.1"/>
    </source>
</evidence>
<evidence type="ECO:0000256" key="12">
    <source>
        <dbReference type="PROSITE-ProRule" id="PRU00042"/>
    </source>
</evidence>
<dbReference type="Proteomes" id="UP000494106">
    <property type="component" value="Unassembled WGS sequence"/>
</dbReference>
<dbReference type="SUPFAM" id="SSF57667">
    <property type="entry name" value="beta-beta-alpha zinc fingers"/>
    <property type="match status" value="5"/>
</dbReference>
<dbReference type="GO" id="GO:0000981">
    <property type="term" value="F:DNA-binding transcription factor activity, RNA polymerase II-specific"/>
    <property type="evidence" value="ECO:0007669"/>
    <property type="project" value="TreeGrafter"/>
</dbReference>
<evidence type="ECO:0000256" key="9">
    <source>
        <dbReference type="ARBA" id="ARBA00023125"/>
    </source>
</evidence>
<feature type="domain" description="C2H2-type" evidence="14">
    <location>
        <begin position="814"/>
        <end position="843"/>
    </location>
</feature>
<proteinExistence type="inferred from homology"/>
<dbReference type="InterPro" id="IPR013087">
    <property type="entry name" value="Znf_C2H2_type"/>
</dbReference>
<dbReference type="PROSITE" id="PS00028">
    <property type="entry name" value="ZINC_FINGER_C2H2_1"/>
    <property type="match status" value="9"/>
</dbReference>
<comment type="caution">
    <text evidence="15">The sequence shown here is derived from an EMBL/GenBank/DDBJ whole genome shotgun (WGS) entry which is preliminary data.</text>
</comment>
<feature type="domain" description="C2H2-type" evidence="14">
    <location>
        <begin position="700"/>
        <end position="728"/>
    </location>
</feature>
<feature type="region of interest" description="Disordered" evidence="13">
    <location>
        <begin position="257"/>
        <end position="282"/>
    </location>
</feature>
<evidence type="ECO:0000256" key="1">
    <source>
        <dbReference type="ARBA" id="ARBA00003767"/>
    </source>
</evidence>
<dbReference type="FunFam" id="3.30.160.60:FF:000110">
    <property type="entry name" value="Zinc finger protein-like"/>
    <property type="match status" value="1"/>
</dbReference>
<dbReference type="InterPro" id="IPR036236">
    <property type="entry name" value="Znf_C2H2_sf"/>
</dbReference>
<evidence type="ECO:0000256" key="10">
    <source>
        <dbReference type="ARBA" id="ARBA00023163"/>
    </source>
</evidence>
<comment type="function">
    <text evidence="1">May be involved in transcriptional regulation.</text>
</comment>
<dbReference type="FunFam" id="3.30.160.60:FF:001370">
    <property type="entry name" value="Zinc finger protein"/>
    <property type="match status" value="1"/>
</dbReference>
<evidence type="ECO:0000256" key="11">
    <source>
        <dbReference type="ARBA" id="ARBA00023242"/>
    </source>
</evidence>
<dbReference type="FunFam" id="3.30.160.60:FF:000624">
    <property type="entry name" value="zinc finger protein 697"/>
    <property type="match status" value="1"/>
</dbReference>
<organism evidence="15 16">
    <name type="scientific">Arctia plantaginis</name>
    <name type="common">Wood tiger moth</name>
    <name type="synonym">Phalaena plantaginis</name>
    <dbReference type="NCBI Taxonomy" id="874455"/>
    <lineage>
        <taxon>Eukaryota</taxon>
        <taxon>Metazoa</taxon>
        <taxon>Ecdysozoa</taxon>
        <taxon>Arthropoda</taxon>
        <taxon>Hexapoda</taxon>
        <taxon>Insecta</taxon>
        <taxon>Pterygota</taxon>
        <taxon>Neoptera</taxon>
        <taxon>Endopterygota</taxon>
        <taxon>Lepidoptera</taxon>
        <taxon>Glossata</taxon>
        <taxon>Ditrysia</taxon>
        <taxon>Noctuoidea</taxon>
        <taxon>Erebidae</taxon>
        <taxon>Arctiinae</taxon>
        <taxon>Arctia</taxon>
    </lineage>
</organism>
<dbReference type="GO" id="GO:0005634">
    <property type="term" value="C:nucleus"/>
    <property type="evidence" value="ECO:0007669"/>
    <property type="project" value="UniProtKB-SubCell"/>
</dbReference>
<comment type="similarity">
    <text evidence="3">Belongs to the krueppel C2H2-type zinc-finger protein family.</text>
</comment>
<dbReference type="PROSITE" id="PS50157">
    <property type="entry name" value="ZINC_FINGER_C2H2_2"/>
    <property type="match status" value="10"/>
</dbReference>
<gene>
    <name evidence="15" type="ORF">APLA_LOCUS14616</name>
</gene>
<keyword evidence="5" id="KW-0677">Repeat</keyword>
<feature type="domain" description="C2H2-type" evidence="14">
    <location>
        <begin position="729"/>
        <end position="757"/>
    </location>
</feature>
<evidence type="ECO:0000256" key="6">
    <source>
        <dbReference type="ARBA" id="ARBA00022771"/>
    </source>
</evidence>
<comment type="subcellular location">
    <subcellularLocation>
        <location evidence="2">Nucleus</location>
    </subcellularLocation>
</comment>
<accession>A0A8S1B542</accession>
<dbReference type="FunFam" id="3.30.160.60:FF:000363">
    <property type="entry name" value="Zinc finger protein 239"/>
    <property type="match status" value="1"/>
</dbReference>
<dbReference type="Pfam" id="PF12874">
    <property type="entry name" value="zf-met"/>
    <property type="match status" value="1"/>
</dbReference>
<evidence type="ECO:0000256" key="13">
    <source>
        <dbReference type="SAM" id="MobiDB-lite"/>
    </source>
</evidence>
<feature type="domain" description="C2H2-type" evidence="14">
    <location>
        <begin position="672"/>
        <end position="699"/>
    </location>
</feature>
<evidence type="ECO:0000256" key="3">
    <source>
        <dbReference type="ARBA" id="ARBA00006991"/>
    </source>
</evidence>
<evidence type="ECO:0000256" key="8">
    <source>
        <dbReference type="ARBA" id="ARBA00023015"/>
    </source>
</evidence>
<feature type="domain" description="C2H2-type" evidence="14">
    <location>
        <begin position="644"/>
        <end position="671"/>
    </location>
</feature>
<name>A0A8S1B542_ARCPL</name>
<keyword evidence="11" id="KW-0539">Nucleus</keyword>
<reference evidence="15 16" key="1">
    <citation type="submission" date="2020-04" db="EMBL/GenBank/DDBJ databases">
        <authorList>
            <person name="Wallbank WR R."/>
            <person name="Pardo Diaz C."/>
            <person name="Kozak K."/>
            <person name="Martin S."/>
            <person name="Jiggins C."/>
            <person name="Moest M."/>
            <person name="Warren A I."/>
            <person name="Byers J.R.P. K."/>
            <person name="Montejo-Kovacevich G."/>
            <person name="Yen C E."/>
        </authorList>
    </citation>
    <scope>NUCLEOTIDE SEQUENCE [LARGE SCALE GENOMIC DNA]</scope>
</reference>
<dbReference type="GO" id="GO:0008270">
    <property type="term" value="F:zinc ion binding"/>
    <property type="evidence" value="ECO:0007669"/>
    <property type="project" value="UniProtKB-KW"/>
</dbReference>
<evidence type="ECO:0000256" key="7">
    <source>
        <dbReference type="ARBA" id="ARBA00022833"/>
    </source>
</evidence>
<dbReference type="EMBL" id="CADEBC010000566">
    <property type="protein sequence ID" value="CAB3254677.1"/>
    <property type="molecule type" value="Genomic_DNA"/>
</dbReference>
<dbReference type="Pfam" id="PF00096">
    <property type="entry name" value="zf-C2H2"/>
    <property type="match status" value="7"/>
</dbReference>
<keyword evidence="8" id="KW-0805">Transcription regulation</keyword>
<dbReference type="PANTHER" id="PTHR24409">
    <property type="entry name" value="ZINC FINGER PROTEIN 142"/>
    <property type="match status" value="1"/>
</dbReference>
<keyword evidence="10" id="KW-0804">Transcription</keyword>
<dbReference type="Gene3D" id="3.30.160.60">
    <property type="entry name" value="Classic Zinc Finger"/>
    <property type="match status" value="9"/>
</dbReference>
<keyword evidence="7" id="KW-0862">Zinc</keyword>
<evidence type="ECO:0000256" key="4">
    <source>
        <dbReference type="ARBA" id="ARBA00022723"/>
    </source>
</evidence>
<evidence type="ECO:0000256" key="2">
    <source>
        <dbReference type="ARBA" id="ARBA00004123"/>
    </source>
</evidence>
<feature type="domain" description="C2H2-type" evidence="14">
    <location>
        <begin position="786"/>
        <end position="813"/>
    </location>
</feature>
<dbReference type="FunFam" id="3.30.160.60:FF:000045">
    <property type="entry name" value="ZFP69 zinc finger protein B"/>
    <property type="match status" value="1"/>
</dbReference>
<dbReference type="AlphaFoldDB" id="A0A8S1B542"/>
<evidence type="ECO:0000259" key="14">
    <source>
        <dbReference type="PROSITE" id="PS50157"/>
    </source>
</evidence>
<dbReference type="OrthoDB" id="427030at2759"/>
<keyword evidence="4" id="KW-0479">Metal-binding</keyword>
<sequence>MALSCCLICNTRVVSSLRNIYNIFDENAISFSKDEVPTPTSLQSGKKLSEVVSDIVGITLEENKVHSNIICKKCHKSCMEYDMIHTRLTNLKGEILDQFKNSINSHNLDYENYKKSVITKNNIAAASIQKQPVILSKKLVLPASKLQPIPPDLLLKVGKLPAFSKGNIVLPQIQNGNASTLNLKVTVGTSVLTQTIKTTTTTNAAVKQTANLLTTLTNDIEHMVTSQSHTSPKTSILNFNVNSLPNNFLSEAMLTRNDDEDNSEDVKSNGDDKGTDGQSMEIDGDYSISLVPVSNADNNNLVLEVEGVKSSSKVSSEVEEFLNVEELHSLDSTNEEHKYILGKLEILNGGEDEIDEDEEAHTIVVDSENGSILRMVSGQKFMYEGGEISLVMTEDDQQQDEANELNEEQGDDSNDETAIELQMAGDEETANAIIAAAQEQGGALIKVESGEMFRVHSVEPRHEPSPHQPPPHQLVRRQGDGFQCLLCEANNEGEAEEEKRSVSGDAEWMMRHVKRSHDARVYICQFCSAIMRRKVDYTAHMVEHASSLKGGRGVGAASHTCALCNKTFGSRALLLEHANVHAGLRPHACALCHKAFANKYTYQAHVKTHAIRPRPHKCNQCGKSFLTQQHLIQHEKTHSGIKDFICNICNKAFSTQHNLEVHGVVHSGNKSFVCNVCSKAFARRAELRDHMRTHTGERPFPCDICGARFTQRSNLHSHRRATHLDDKRHSCTLCPKRFKRRRLLEYHIKASHTGERPLKCKVCGASFVYPEHYKKHIRIHSGDRPYVCEICGKSFNSADNRNTHRFVHSDKKPYECVACGAGYMRKQLLYAHMNTSGHLAESIVVNQPRVIKVSENNPSASGANETSESQSLNKFDTIFASSELDTSVKSVSFVKTEELQDTKLICNIISDDKKLILQDPEKTTLSLLQENEDPTLLTIHNLGDRSQNAILEAVSAEQLSDQTEIVANDENGGVVRLIQIKLPDGNNGWVALNR</sequence>
<keyword evidence="6 12" id="KW-0863">Zinc-finger</keyword>
<feature type="domain" description="C2H2-type" evidence="14">
    <location>
        <begin position="616"/>
        <end position="643"/>
    </location>
</feature>
<keyword evidence="16" id="KW-1185">Reference proteome</keyword>
<protein>
    <recommendedName>
        <fullName evidence="14">C2H2-type domain-containing protein</fullName>
    </recommendedName>
</protein>